<dbReference type="Proteomes" id="UP000198341">
    <property type="component" value="Chromosome 5"/>
</dbReference>
<comment type="similarity">
    <text evidence="1">Belongs to the isochorismatase family.</text>
</comment>
<dbReference type="eggNOG" id="KOG4044">
    <property type="taxonomic scope" value="Eukaryota"/>
</dbReference>
<evidence type="ECO:0000313" key="4">
    <source>
        <dbReference type="Proteomes" id="UP000198341"/>
    </source>
</evidence>
<dbReference type="SUPFAM" id="SSF52499">
    <property type="entry name" value="Isochorismatase-like hydrolases"/>
    <property type="match status" value="1"/>
</dbReference>
<feature type="domain" description="Isochorismatase-like" evidence="2">
    <location>
        <begin position="1"/>
        <end position="184"/>
    </location>
</feature>
<evidence type="ECO:0000256" key="1">
    <source>
        <dbReference type="ARBA" id="ARBA00006336"/>
    </source>
</evidence>
<dbReference type="OrthoDB" id="269496at2759"/>
<dbReference type="PANTHER" id="PTHR14119:SF3">
    <property type="entry name" value="ISOCHORISMATASE DOMAIN-CONTAINING PROTEIN 2"/>
    <property type="match status" value="1"/>
</dbReference>
<dbReference type="KEGG" id="bpg:Bathy05g04470"/>
<dbReference type="STRING" id="41875.K8F529"/>
<dbReference type="InterPro" id="IPR050993">
    <property type="entry name" value="Isochorismatase_domain"/>
</dbReference>
<name>K8F529_9CHLO</name>
<dbReference type="GeneID" id="19015950"/>
<sequence length="210" mass="23828">MCDVQECFRPSIDAFDGVVRSSKILIESAKIFNWPVFATEQVPSKLGRTAEEVLQCMREMHPENEEKVIKEKFPIAKSDFGMLRAILMGKDGDLNVQPNSLCGEESLAKMMYDADEIRVLLLGVEAHVCVYQTVKQIMEHNEKAGRNILKPFVLCDGVQSQRGVDREVALEKMKELGATMTTTEMFLFEEMGGAEHENFRDVAKTVRKYK</sequence>
<organism evidence="3 4">
    <name type="scientific">Bathycoccus prasinos</name>
    <dbReference type="NCBI Taxonomy" id="41875"/>
    <lineage>
        <taxon>Eukaryota</taxon>
        <taxon>Viridiplantae</taxon>
        <taxon>Chlorophyta</taxon>
        <taxon>Mamiellophyceae</taxon>
        <taxon>Mamiellales</taxon>
        <taxon>Bathycoccaceae</taxon>
        <taxon>Bathycoccus</taxon>
    </lineage>
</organism>
<dbReference type="Gene3D" id="3.40.50.850">
    <property type="entry name" value="Isochorismatase-like"/>
    <property type="match status" value="1"/>
</dbReference>
<dbReference type="Pfam" id="PF00857">
    <property type="entry name" value="Isochorismatase"/>
    <property type="match status" value="1"/>
</dbReference>
<dbReference type="InterPro" id="IPR000868">
    <property type="entry name" value="Isochorismatase-like_dom"/>
</dbReference>
<evidence type="ECO:0000313" key="3">
    <source>
        <dbReference type="EMBL" id="CCO16663.1"/>
    </source>
</evidence>
<proteinExistence type="inferred from homology"/>
<dbReference type="EMBL" id="FO082274">
    <property type="protein sequence ID" value="CCO16663.1"/>
    <property type="molecule type" value="Genomic_DNA"/>
</dbReference>
<keyword evidence="4" id="KW-1185">Reference proteome</keyword>
<reference evidence="3 4" key="1">
    <citation type="submission" date="2011-10" db="EMBL/GenBank/DDBJ databases">
        <authorList>
            <person name="Genoscope - CEA"/>
        </authorList>
    </citation>
    <scope>NUCLEOTIDE SEQUENCE [LARGE SCALE GENOMIC DNA]</scope>
    <source>
        <strain evidence="3 4">RCC 1105</strain>
    </source>
</reference>
<dbReference type="RefSeq" id="XP_007513105.1">
    <property type="nucleotide sequence ID" value="XM_007513043.1"/>
</dbReference>
<dbReference type="PANTHER" id="PTHR14119">
    <property type="entry name" value="HYDROLASE"/>
    <property type="match status" value="1"/>
</dbReference>
<accession>K8F529</accession>
<evidence type="ECO:0000259" key="2">
    <source>
        <dbReference type="Pfam" id="PF00857"/>
    </source>
</evidence>
<gene>
    <name evidence="3" type="ORF">Bathy05g04470</name>
</gene>
<dbReference type="AlphaFoldDB" id="K8F529"/>
<dbReference type="InterPro" id="IPR036380">
    <property type="entry name" value="Isochorismatase-like_sf"/>
</dbReference>
<protein>
    <submittedName>
        <fullName evidence="3">GH19318</fullName>
    </submittedName>
</protein>